<dbReference type="AlphaFoldDB" id="A0A1Y3AVW5"/>
<feature type="compositionally biased region" description="Low complexity" evidence="1">
    <location>
        <begin position="67"/>
        <end position="87"/>
    </location>
</feature>
<organism evidence="2 3">
    <name type="scientific">Euroglyphus maynei</name>
    <name type="common">Mayne's house dust mite</name>
    <dbReference type="NCBI Taxonomy" id="6958"/>
    <lineage>
        <taxon>Eukaryota</taxon>
        <taxon>Metazoa</taxon>
        <taxon>Ecdysozoa</taxon>
        <taxon>Arthropoda</taxon>
        <taxon>Chelicerata</taxon>
        <taxon>Arachnida</taxon>
        <taxon>Acari</taxon>
        <taxon>Acariformes</taxon>
        <taxon>Sarcoptiformes</taxon>
        <taxon>Astigmata</taxon>
        <taxon>Psoroptidia</taxon>
        <taxon>Analgoidea</taxon>
        <taxon>Pyroglyphidae</taxon>
        <taxon>Pyroglyphinae</taxon>
        <taxon>Euroglyphus</taxon>
    </lineage>
</organism>
<accession>A0A1Y3AVW5</accession>
<proteinExistence type="predicted"/>
<dbReference type="OrthoDB" id="6436585at2759"/>
<reference evidence="2 3" key="1">
    <citation type="submission" date="2017-03" db="EMBL/GenBank/DDBJ databases">
        <title>Genome Survey of Euroglyphus maynei.</title>
        <authorList>
            <person name="Arlian L.G."/>
            <person name="Morgan M.S."/>
            <person name="Rider S.D."/>
        </authorList>
    </citation>
    <scope>NUCLEOTIDE SEQUENCE [LARGE SCALE GENOMIC DNA]</scope>
    <source>
        <strain evidence="2">Arlian Lab</strain>
        <tissue evidence="2">Whole body</tissue>
    </source>
</reference>
<feature type="region of interest" description="Disordered" evidence="1">
    <location>
        <begin position="67"/>
        <end position="208"/>
    </location>
</feature>
<dbReference type="EMBL" id="MUJZ01055317">
    <property type="protein sequence ID" value="OTF72632.1"/>
    <property type="molecule type" value="Genomic_DNA"/>
</dbReference>
<dbReference type="Proteomes" id="UP000194236">
    <property type="component" value="Unassembled WGS sequence"/>
</dbReference>
<feature type="compositionally biased region" description="Polar residues" evidence="1">
    <location>
        <begin position="175"/>
        <end position="208"/>
    </location>
</feature>
<sequence>MVTTTVDSSCTNPSTNDIQPETGTGSHMLYGSINHQDTNTTTNVSDYHQLQQQHSQQNQYHIVASSNSMVNPNTSSSSTTTDNNNSTAHQVTSQQFMATVSSAPDTNHQQQQQPQPQQQQQSSLSMANVAVSNDSQSISSDPIRSMSDNEPQLMSSTPTLSQTQQPSVHYDHHSTNTSSNYGSLCDQLQQHQSSTSQVPHSESPSVNVSFSLNDEKSTASIQQQYEATAGNLQQNPSQIQIQPQQSNVIIGICSSNNDSSSSTNINAVSTQNQPSMNIVNQQQQPQQQRQVISGGRNESHSQQSQSICMVVPHNNTNSRLADTIPVTLTTGNGAIRPLCVITDSTPEQISASNVNFSTPSKKIFFSTSMAASTNTNTSISQPTLLFASKSPVIGQTTVQSPHVVNQNQIMIIPSNFSLNHQSHQQQRFKVEGEITDKTFVPNTSNVEQNFHSNESMLPRQYSSTSSNDSLNNNCNNNRYQNNLSHIAPGSQRYDGVAQNNPTTPTLIQSGSTQFPLSGNYSVLQLPPGQLSIGQHQQTQTLGKAKILLHSLPAANISGAANASATLLTLNSGQLQPLQTSNN</sequence>
<keyword evidence="3" id="KW-1185">Reference proteome</keyword>
<feature type="compositionally biased region" description="Low complexity" evidence="1">
    <location>
        <begin position="281"/>
        <end position="290"/>
    </location>
</feature>
<feature type="compositionally biased region" description="Polar residues" evidence="1">
    <location>
        <begin position="1"/>
        <end position="25"/>
    </location>
</feature>
<name>A0A1Y3AVW5_EURMA</name>
<feature type="compositionally biased region" description="Polar residues" evidence="1">
    <location>
        <begin position="88"/>
        <end position="108"/>
    </location>
</feature>
<protein>
    <submittedName>
        <fullName evidence="2">Uncharacterized protein</fullName>
    </submittedName>
</protein>
<evidence type="ECO:0000313" key="2">
    <source>
        <dbReference type="EMBL" id="OTF72632.1"/>
    </source>
</evidence>
<feature type="region of interest" description="Disordered" evidence="1">
    <location>
        <begin position="278"/>
        <end position="302"/>
    </location>
</feature>
<feature type="non-terminal residue" evidence="2">
    <location>
        <position position="582"/>
    </location>
</feature>
<evidence type="ECO:0000313" key="3">
    <source>
        <dbReference type="Proteomes" id="UP000194236"/>
    </source>
</evidence>
<comment type="caution">
    <text evidence="2">The sequence shown here is derived from an EMBL/GenBank/DDBJ whole genome shotgun (WGS) entry which is preliminary data.</text>
</comment>
<evidence type="ECO:0000256" key="1">
    <source>
        <dbReference type="SAM" id="MobiDB-lite"/>
    </source>
</evidence>
<feature type="compositionally biased region" description="Polar residues" evidence="1">
    <location>
        <begin position="122"/>
        <end position="167"/>
    </location>
</feature>
<feature type="compositionally biased region" description="Low complexity" evidence="1">
    <location>
        <begin position="109"/>
        <end position="121"/>
    </location>
</feature>
<feature type="region of interest" description="Disordered" evidence="1">
    <location>
        <begin position="1"/>
        <end position="41"/>
    </location>
</feature>
<gene>
    <name evidence="2" type="ORF">BLA29_003329</name>
</gene>